<evidence type="ECO:0000313" key="1">
    <source>
        <dbReference type="EMBL" id="QHU07074.1"/>
    </source>
</evidence>
<protein>
    <submittedName>
        <fullName evidence="1">Uncharacterized protein</fullName>
    </submittedName>
</protein>
<accession>A0A6C0JTR5</accession>
<reference evidence="1" key="1">
    <citation type="journal article" date="2020" name="Nature">
        <title>Giant virus diversity and host interactions through global metagenomics.</title>
        <authorList>
            <person name="Schulz F."/>
            <person name="Roux S."/>
            <person name="Paez-Espino D."/>
            <person name="Jungbluth S."/>
            <person name="Walsh D.A."/>
            <person name="Denef V.J."/>
            <person name="McMahon K.D."/>
            <person name="Konstantinidis K.T."/>
            <person name="Eloe-Fadrosh E.A."/>
            <person name="Kyrpides N.C."/>
            <person name="Woyke T."/>
        </authorList>
    </citation>
    <scope>NUCLEOTIDE SEQUENCE</scope>
    <source>
        <strain evidence="1">GVMAG-S-1038524-41</strain>
    </source>
</reference>
<organism evidence="1">
    <name type="scientific">viral metagenome</name>
    <dbReference type="NCBI Taxonomy" id="1070528"/>
    <lineage>
        <taxon>unclassified sequences</taxon>
        <taxon>metagenomes</taxon>
        <taxon>organismal metagenomes</taxon>
    </lineage>
</organism>
<name>A0A6C0JTR5_9ZZZZ</name>
<dbReference type="EMBL" id="MN740672">
    <property type="protein sequence ID" value="QHU07074.1"/>
    <property type="molecule type" value="Genomic_DNA"/>
</dbReference>
<proteinExistence type="predicted"/>
<dbReference type="AlphaFoldDB" id="A0A6C0JTR5"/>
<sequence>MLFSPEKGGENVFQKSQIFHIYKSSTTQCL</sequence>